<dbReference type="KEGG" id="scb:SCAB_57072"/>
<reference evidence="3 4" key="1">
    <citation type="journal article" date="2010" name="Mol. Plant Microbe Interact.">
        <title>Streptomyces scabies 87-22 contains a coronafacic acid-like biosynthetic cluster that contributes to plant-microbe interactions.</title>
        <authorList>
            <person name="Bignell D.R."/>
            <person name="Seipke R.F."/>
            <person name="Huguet-Tapia J.C."/>
            <person name="Chambers A.H."/>
            <person name="Parry R.J."/>
            <person name="Loria R."/>
        </authorList>
    </citation>
    <scope>NUCLEOTIDE SEQUENCE [LARGE SCALE GENOMIC DNA]</scope>
    <source>
        <strain evidence="3 4">87.22</strain>
    </source>
</reference>
<proteinExistence type="predicted"/>
<evidence type="ECO:0000313" key="3">
    <source>
        <dbReference type="EMBL" id="CBG72733.1"/>
    </source>
</evidence>
<dbReference type="EMBL" id="FN554889">
    <property type="protein sequence ID" value="CBG72733.1"/>
    <property type="molecule type" value="Genomic_DNA"/>
</dbReference>
<accession>C9Z2M2</accession>
<keyword evidence="2" id="KW-0812">Transmembrane</keyword>
<protein>
    <submittedName>
        <fullName evidence="3">Uncharacterized protein</fullName>
    </submittedName>
</protein>
<keyword evidence="2" id="KW-1133">Transmembrane helix</keyword>
<evidence type="ECO:0000313" key="4">
    <source>
        <dbReference type="Proteomes" id="UP000001444"/>
    </source>
</evidence>
<keyword evidence="2" id="KW-0472">Membrane</keyword>
<gene>
    <name evidence="3" type="ordered locus">SCAB_57072</name>
</gene>
<keyword evidence="4" id="KW-1185">Reference proteome</keyword>
<sequence length="69" mass="7385">MDMGGWATAAVAGIWLIVFVVGYTLDQVPGLSAKAERAIVSLRRLRSAWRDGGGAAGGVSDRERTEPRR</sequence>
<evidence type="ECO:0000256" key="1">
    <source>
        <dbReference type="SAM" id="MobiDB-lite"/>
    </source>
</evidence>
<dbReference type="HOGENOM" id="CLU_2774322_0_0_11"/>
<dbReference type="AlphaFoldDB" id="C9Z2M2"/>
<feature type="compositionally biased region" description="Basic and acidic residues" evidence="1">
    <location>
        <begin position="60"/>
        <end position="69"/>
    </location>
</feature>
<feature type="transmembrane region" description="Helical" evidence="2">
    <location>
        <begin position="6"/>
        <end position="25"/>
    </location>
</feature>
<organism evidence="3 4">
    <name type="scientific">Streptomyces scabiei (strain 87.22)</name>
    <dbReference type="NCBI Taxonomy" id="680198"/>
    <lineage>
        <taxon>Bacteria</taxon>
        <taxon>Bacillati</taxon>
        <taxon>Actinomycetota</taxon>
        <taxon>Actinomycetes</taxon>
        <taxon>Kitasatosporales</taxon>
        <taxon>Streptomycetaceae</taxon>
        <taxon>Streptomyces</taxon>
    </lineage>
</organism>
<name>C9Z2M2_STRSW</name>
<evidence type="ECO:0000256" key="2">
    <source>
        <dbReference type="SAM" id="Phobius"/>
    </source>
</evidence>
<feature type="region of interest" description="Disordered" evidence="1">
    <location>
        <begin position="50"/>
        <end position="69"/>
    </location>
</feature>
<dbReference type="Proteomes" id="UP000001444">
    <property type="component" value="Chromosome"/>
</dbReference>